<dbReference type="EMBL" id="JABXWT010000001">
    <property type="protein sequence ID" value="NVO54840.1"/>
    <property type="molecule type" value="Genomic_DNA"/>
</dbReference>
<feature type="chain" id="PRO_5046836601" evidence="1">
    <location>
        <begin position="37"/>
        <end position="267"/>
    </location>
</feature>
<organism evidence="2 3">
    <name type="scientific">Ruegeria haliotis</name>
    <dbReference type="NCBI Taxonomy" id="2747601"/>
    <lineage>
        <taxon>Bacteria</taxon>
        <taxon>Pseudomonadati</taxon>
        <taxon>Pseudomonadota</taxon>
        <taxon>Alphaproteobacteria</taxon>
        <taxon>Rhodobacterales</taxon>
        <taxon>Roseobacteraceae</taxon>
        <taxon>Ruegeria</taxon>
    </lineage>
</organism>
<dbReference type="SUPFAM" id="SSF69318">
    <property type="entry name" value="Integrin alpha N-terminal domain"/>
    <property type="match status" value="1"/>
</dbReference>
<comment type="caution">
    <text evidence="2">The sequence shown here is derived from an EMBL/GenBank/DDBJ whole genome shotgun (WGS) entry which is preliminary data.</text>
</comment>
<reference evidence="2 3" key="1">
    <citation type="submission" date="2020-06" db="EMBL/GenBank/DDBJ databases">
        <authorList>
            <person name="Cao W.R."/>
        </authorList>
    </citation>
    <scope>NUCLEOTIDE SEQUENCE [LARGE SCALE GENOMIC DNA]</scope>
    <source>
        <strain evidence="2 3">B1Z28</strain>
    </source>
</reference>
<evidence type="ECO:0000256" key="1">
    <source>
        <dbReference type="SAM" id="SignalP"/>
    </source>
</evidence>
<accession>A0ABX2PL52</accession>
<feature type="signal peptide" evidence="1">
    <location>
        <begin position="1"/>
        <end position="36"/>
    </location>
</feature>
<keyword evidence="3" id="KW-1185">Reference proteome</keyword>
<sequence length="267" mass="29464">MHLKAPRLPDRLWQRRVRGALLGLCTWLAGSLSAAAADVIISARYTEPTTRYAHGVLGDAIEYGALEIRVEDTSPQHNTFATDLLYIPSIHTVTVRLPSDRVFEDLMPRLVEIDQSGMPKVLVVETQEDAGAQLAIYNALGHKIATTPHIGTRNRWLAPIGAADLDGDGNVEIAYIDRPHLAKTLRIWRFEDGSFNEIATLHGLTNHRIGEDFITGGIRDCGTSPELIVASADWQKIVSVRYDGEWKQTPLARFSHGAIKRALACSP</sequence>
<keyword evidence="1" id="KW-0732">Signal</keyword>
<name>A0ABX2PL52_9RHOB</name>
<evidence type="ECO:0000313" key="2">
    <source>
        <dbReference type="EMBL" id="NVO54840.1"/>
    </source>
</evidence>
<dbReference type="InterPro" id="IPR028994">
    <property type="entry name" value="Integrin_alpha_N"/>
</dbReference>
<dbReference type="RefSeq" id="WP_176861805.1">
    <property type="nucleotide sequence ID" value="NZ_JABXWT010000001.1"/>
</dbReference>
<proteinExistence type="predicted"/>
<protein>
    <submittedName>
        <fullName evidence="2">VCBS repeat-containing protein</fullName>
    </submittedName>
</protein>
<dbReference type="Proteomes" id="UP000630805">
    <property type="component" value="Unassembled WGS sequence"/>
</dbReference>
<evidence type="ECO:0000313" key="3">
    <source>
        <dbReference type="Proteomes" id="UP000630805"/>
    </source>
</evidence>
<gene>
    <name evidence="2" type="ORF">HW561_03440</name>
</gene>